<keyword evidence="1" id="KW-0472">Membrane</keyword>
<evidence type="ECO:0000313" key="2">
    <source>
        <dbReference type="EMBL" id="QHT28516.1"/>
    </source>
</evidence>
<feature type="transmembrane region" description="Helical" evidence="1">
    <location>
        <begin position="111"/>
        <end position="128"/>
    </location>
</feature>
<name>A0A6C0EH57_9ZZZZ</name>
<feature type="transmembrane region" description="Helical" evidence="1">
    <location>
        <begin position="159"/>
        <end position="180"/>
    </location>
</feature>
<reference evidence="2" key="1">
    <citation type="journal article" date="2020" name="Nature">
        <title>Giant virus diversity and host interactions through global metagenomics.</title>
        <authorList>
            <person name="Schulz F."/>
            <person name="Roux S."/>
            <person name="Paez-Espino D."/>
            <person name="Jungbluth S."/>
            <person name="Walsh D.A."/>
            <person name="Denef V.J."/>
            <person name="McMahon K.D."/>
            <person name="Konstantinidis K.T."/>
            <person name="Eloe-Fadrosh E.A."/>
            <person name="Kyrpides N.C."/>
            <person name="Woyke T."/>
        </authorList>
    </citation>
    <scope>NUCLEOTIDE SEQUENCE</scope>
    <source>
        <strain evidence="2">GVMAG-M-3300001348-25</strain>
    </source>
</reference>
<dbReference type="EMBL" id="MN738861">
    <property type="protein sequence ID" value="QHT28516.1"/>
    <property type="molecule type" value="Genomic_DNA"/>
</dbReference>
<evidence type="ECO:0000256" key="1">
    <source>
        <dbReference type="SAM" id="Phobius"/>
    </source>
</evidence>
<accession>A0A6C0EH57</accession>
<sequence length="184" mass="21161">MKDKFDMTIFYFLGCVIISSAIVIFFSRKASLYSYGTMSFTLFSLFFLVYSFIRNKPIPNVGFREILGIMEHGFPIFLLFLITSWLFFINIKFYDRIQSGNLSPDYTKYEYFSLGFLITEIIVLLQLIKYMSVIASKELTKDASVTEDKVGATKMRAGLYVLTLFNGIFVGILHTIIAYFTTDG</sequence>
<dbReference type="AlphaFoldDB" id="A0A6C0EH57"/>
<feature type="transmembrane region" description="Helical" evidence="1">
    <location>
        <begin position="7"/>
        <end position="26"/>
    </location>
</feature>
<feature type="transmembrane region" description="Helical" evidence="1">
    <location>
        <begin position="74"/>
        <end position="91"/>
    </location>
</feature>
<proteinExistence type="predicted"/>
<keyword evidence="1" id="KW-1133">Transmembrane helix</keyword>
<keyword evidence="1" id="KW-0812">Transmembrane</keyword>
<feature type="transmembrane region" description="Helical" evidence="1">
    <location>
        <begin position="32"/>
        <end position="53"/>
    </location>
</feature>
<organism evidence="2">
    <name type="scientific">viral metagenome</name>
    <dbReference type="NCBI Taxonomy" id="1070528"/>
    <lineage>
        <taxon>unclassified sequences</taxon>
        <taxon>metagenomes</taxon>
        <taxon>organismal metagenomes</taxon>
    </lineage>
</organism>
<protein>
    <submittedName>
        <fullName evidence="2">Uncharacterized protein</fullName>
    </submittedName>
</protein>